<reference evidence="3" key="1">
    <citation type="submission" date="2018-05" db="EMBL/GenBank/DDBJ databases">
        <authorList>
            <person name="Lanie J.A."/>
            <person name="Ng W.-L."/>
            <person name="Kazmierczak K.M."/>
            <person name="Andrzejewski T.M."/>
            <person name="Davidsen T.M."/>
            <person name="Wayne K.J."/>
            <person name="Tettelin H."/>
            <person name="Glass J.I."/>
            <person name="Rusch D."/>
            <person name="Podicherti R."/>
            <person name="Tsui H.-C.T."/>
            <person name="Winkler M.E."/>
        </authorList>
    </citation>
    <scope>NUCLEOTIDE SEQUENCE</scope>
</reference>
<dbReference type="SMART" id="SM00368">
    <property type="entry name" value="LRR_RI"/>
    <property type="match status" value="5"/>
</dbReference>
<dbReference type="PANTHER" id="PTHR45712:SF22">
    <property type="entry name" value="INSULIN-LIKE GROWTH FACTOR-BINDING PROTEIN COMPLEX ACID LABILE SUBUNIT"/>
    <property type="match status" value="1"/>
</dbReference>
<evidence type="ECO:0000256" key="2">
    <source>
        <dbReference type="ARBA" id="ARBA00022737"/>
    </source>
</evidence>
<evidence type="ECO:0000256" key="1">
    <source>
        <dbReference type="ARBA" id="ARBA00022614"/>
    </source>
</evidence>
<name>A0A382SG52_9ZZZZ</name>
<dbReference type="Gene3D" id="3.80.10.10">
    <property type="entry name" value="Ribonuclease Inhibitor"/>
    <property type="match status" value="2"/>
</dbReference>
<organism evidence="3">
    <name type="scientific">marine metagenome</name>
    <dbReference type="NCBI Taxonomy" id="408172"/>
    <lineage>
        <taxon>unclassified sequences</taxon>
        <taxon>metagenomes</taxon>
        <taxon>ecological metagenomes</taxon>
    </lineage>
</organism>
<dbReference type="InterPro" id="IPR025875">
    <property type="entry name" value="Leu-rich_rpt_4"/>
</dbReference>
<evidence type="ECO:0000313" key="3">
    <source>
        <dbReference type="EMBL" id="SVD08846.1"/>
    </source>
</evidence>
<gene>
    <name evidence="3" type="ORF">METZ01_LOCUS361700</name>
</gene>
<keyword evidence="1" id="KW-0433">Leucine-rich repeat</keyword>
<dbReference type="Pfam" id="PF13516">
    <property type="entry name" value="LRR_6"/>
    <property type="match status" value="1"/>
</dbReference>
<feature type="non-terminal residue" evidence="3">
    <location>
        <position position="311"/>
    </location>
</feature>
<dbReference type="SUPFAM" id="SSF52047">
    <property type="entry name" value="RNI-like"/>
    <property type="match status" value="1"/>
</dbReference>
<dbReference type="PROSITE" id="PS51450">
    <property type="entry name" value="LRR"/>
    <property type="match status" value="2"/>
</dbReference>
<protein>
    <submittedName>
        <fullName evidence="3">Uncharacterized protein</fullName>
    </submittedName>
</protein>
<accession>A0A382SG52</accession>
<dbReference type="AlphaFoldDB" id="A0A382SG52"/>
<dbReference type="InterPro" id="IPR001611">
    <property type="entry name" value="Leu-rich_rpt"/>
</dbReference>
<keyword evidence="2" id="KW-0677">Repeat</keyword>
<dbReference type="PANTHER" id="PTHR45712">
    <property type="entry name" value="AGAP008170-PA"/>
    <property type="match status" value="1"/>
</dbReference>
<proteinExistence type="predicted"/>
<dbReference type="Pfam" id="PF13855">
    <property type="entry name" value="LRR_8"/>
    <property type="match status" value="1"/>
</dbReference>
<dbReference type="InterPro" id="IPR032675">
    <property type="entry name" value="LRR_dom_sf"/>
</dbReference>
<dbReference type="InterPro" id="IPR006553">
    <property type="entry name" value="Leu-rich_rpt_Cys-con_subtyp"/>
</dbReference>
<dbReference type="GO" id="GO:0005615">
    <property type="term" value="C:extracellular space"/>
    <property type="evidence" value="ECO:0007669"/>
    <property type="project" value="TreeGrafter"/>
</dbReference>
<dbReference type="InterPro" id="IPR050333">
    <property type="entry name" value="SLRP"/>
</dbReference>
<dbReference type="Pfam" id="PF12799">
    <property type="entry name" value="LRR_4"/>
    <property type="match status" value="1"/>
</dbReference>
<dbReference type="EMBL" id="UINC01128843">
    <property type="protein sequence ID" value="SVD08846.1"/>
    <property type="molecule type" value="Genomic_DNA"/>
</dbReference>
<dbReference type="SMART" id="SM00367">
    <property type="entry name" value="LRR_CC"/>
    <property type="match status" value="4"/>
</dbReference>
<sequence length="311" mass="34744">MILAVVALAGCGEKTQSEIGEEAIRERLEKTMGKLTEADFEKVTGLDLQGDDRISDVGLKELPKLKNLAYLNLTGTKITDAGLKEIAKCRSLKRLNLWHTQITDAGLKELPQLQQLTSLDLRHTKITDVGLKEVAKLVQLRSLMLHNTKVTKAGIIELHKTLPKCGVRIEKRKWPSYASPPKAAPEKLIADPIVEKSIRMRLKKPAGGLTKEDLESVKTLFLFLNELTQVPKDLEKLKQLTELHLNNNKLGNVKGLEKLGQLKYLHLENNNLTNLKGLESLTHLKELDLNNNPNLTKAQIAQLKKALPYCA</sequence>